<reference evidence="2" key="1">
    <citation type="submission" date="2018-01" db="EMBL/GenBank/DDBJ databases">
        <title>Complete genome sequence analysis of a novel Salmonella phage Spp16.</title>
        <authorList>
            <person name="Zhao F."/>
            <person name="Sun H."/>
            <person name="Ren H."/>
            <person name="Tong Y."/>
        </authorList>
    </citation>
    <scope>NUCLEOTIDE SEQUENCE [LARGE SCALE GENOMIC DNA]</scope>
</reference>
<feature type="region of interest" description="Disordered" evidence="1">
    <location>
        <begin position="29"/>
        <end position="50"/>
    </location>
</feature>
<accession>A0A2P9JZV1</accession>
<dbReference type="Proteomes" id="UP000241381">
    <property type="component" value="Segment"/>
</dbReference>
<dbReference type="GeneID" id="54989853"/>
<proteinExistence type="predicted"/>
<dbReference type="EMBL" id="MG878892">
    <property type="protein sequence ID" value="AVI05069.1"/>
    <property type="molecule type" value="Genomic_DNA"/>
</dbReference>
<keyword evidence="3" id="KW-1185">Reference proteome</keyword>
<organism evidence="2 3">
    <name type="scientific">Salmonella phage vB_SpuP_Spp16</name>
    <dbReference type="NCBI Taxonomy" id="2081603"/>
    <lineage>
        <taxon>Viruses</taxon>
        <taxon>Duplodnaviria</taxon>
        <taxon>Heunggongvirae</taxon>
        <taxon>Uroviricota</taxon>
        <taxon>Caudoviricetes</taxon>
        <taxon>Autographivirales</taxon>
        <taxon>Autonotataviridae</taxon>
        <taxon>Melnykvirinae</taxon>
        <taxon>Panjvirus</taxon>
        <taxon>Panjvirus Spp16</taxon>
    </lineage>
</organism>
<protein>
    <submittedName>
        <fullName evidence="2">Lytic glycosylase</fullName>
    </submittedName>
</protein>
<evidence type="ECO:0000313" key="2">
    <source>
        <dbReference type="EMBL" id="AVI05069.1"/>
    </source>
</evidence>
<dbReference type="KEGG" id="vg:54989853"/>
<dbReference type="RefSeq" id="YP_009799368.1">
    <property type="nucleotide sequence ID" value="NC_047941.1"/>
</dbReference>
<name>A0A2P9JZV1_9CAUD</name>
<evidence type="ECO:0000256" key="1">
    <source>
        <dbReference type="SAM" id="MobiDB-lite"/>
    </source>
</evidence>
<sequence>MPADFRPYAEGFDQFDKVKTYGRQVQQARDIQVTDRKPVSQEPTLESAESFQARAGNVLDLELEQEKKYETMPDDMAFKQGYNSTLTEAISRAYDKEFDPNFEIGEEQEALIKQAFPNGLDERGSKMLYKATSMADFKFRLDKLTQEQEFAKYMSQQTGISKFGQYAELFAGTMLDPVALPLGSFGLAPRVLKGGSLLASTGRMGLEGAAAMGVMSPVIQQIDKGSVDGGEVLQHMATGAVFNMGIGVVGRMAGFNAHDPYMREQETAMNEKLHQEPEYVNQAVKDLESGDVVDFRQSSTVEGPAGETVATGPSAVMRAAESWNESKDVLGKTATAREAYYKNKFRKALGGWADTEGVKLALSESKVARFVGSMWSGDQAGIGKQYARNAAVQKELIKDQLMWDTIPDLKRNFEMYLTPQQKLDYLAGGGKEAQATFSREVQLERMRHRAYRAQNNGSSDGYLSEAPASVQGAARTLDRLAAQTKDLHLSAGTEHASIMKDMDSVGYMPQKANYSYLNKASPEVRKAHLEMLKEEYRLDAEAQIKKMVSEKEQWLDRAYKRAEQQLDQPWVNEFLNNPDAYFEKSMDELSKRILREMETRASRYWDNALKDPNARYQSSEATLLQLAREMSAEHFTGRYVDEDIVKTFADNLTKKWSDTSRREMNMLNKRNVNGKDVYMLDMFEHDVFGTASNTINSTAGRVAMARLGWKTEQDIQDTLQALRISGATNREVEAAQFIADTIIGRQPALDDTPLARAVSNLTHSSMMGKLGMSVLADLPTAIGNLGLGGVIKAMGPRLAEKVTDGSMFVRNGKLTQVGNDLEFYMRGLFGHDNELWIPQGVTADGAAMEAGASLVRRTEAASRITNTLSGANAVNKLMQQPISKEIVSKFTNYFKTGKGFNEKRLADVGLYPEDIARIKAQFDKHGRGNMFGLDKWNDPVAKESLIGAVHRYTQQATMNRQYAGEQVKFERTSMLGVLYSRFRSIGIRAQEKVLIRNLTLADSNSVAMFTTGIAWATFLAYARIHMDAASSKDPKQVLEDRLTPLGIADQVGRLSSVMGLASEGTNLLQMITGGGYKGGGDTPFTSTVSSVTGAVSALGEAATGEGDWGKAGQKAIRLLPGGNTYQMMLLQRALDD</sequence>
<feature type="compositionally biased region" description="Polar residues" evidence="1">
    <location>
        <begin position="41"/>
        <end position="50"/>
    </location>
</feature>
<evidence type="ECO:0000313" key="3">
    <source>
        <dbReference type="Proteomes" id="UP000241381"/>
    </source>
</evidence>